<dbReference type="InParanoid" id="E3NDH0"/>
<feature type="domain" description="Sdz-33 F-box" evidence="1">
    <location>
        <begin position="175"/>
        <end position="240"/>
    </location>
</feature>
<dbReference type="PANTHER" id="PTHR21503">
    <property type="entry name" value="F-BOX-CONTAINING HYPOTHETICAL PROTEIN C.ELEGANS"/>
    <property type="match status" value="1"/>
</dbReference>
<reference evidence="2" key="1">
    <citation type="submission" date="2007-07" db="EMBL/GenBank/DDBJ databases">
        <title>PCAP assembly of the Caenorhabditis remanei genome.</title>
        <authorList>
            <consortium name="The Caenorhabditis remanei Sequencing Consortium"/>
            <person name="Wilson R.K."/>
        </authorList>
    </citation>
    <scope>NUCLEOTIDE SEQUENCE [LARGE SCALE GENOMIC DNA]</scope>
    <source>
        <strain evidence="2">PB4641</strain>
    </source>
</reference>
<organism evidence="3">
    <name type="scientific">Caenorhabditis remanei</name>
    <name type="common">Caenorhabditis vulgaris</name>
    <dbReference type="NCBI Taxonomy" id="31234"/>
    <lineage>
        <taxon>Eukaryota</taxon>
        <taxon>Metazoa</taxon>
        <taxon>Ecdysozoa</taxon>
        <taxon>Nematoda</taxon>
        <taxon>Chromadorea</taxon>
        <taxon>Rhabditida</taxon>
        <taxon>Rhabditina</taxon>
        <taxon>Rhabditomorpha</taxon>
        <taxon>Rhabditoidea</taxon>
        <taxon>Rhabditidae</taxon>
        <taxon>Peloderinae</taxon>
        <taxon>Caenorhabditis</taxon>
    </lineage>
</organism>
<name>E3NDH0_CAERE</name>
<evidence type="ECO:0000313" key="3">
    <source>
        <dbReference type="Proteomes" id="UP000008281"/>
    </source>
</evidence>
<evidence type="ECO:0000259" key="1">
    <source>
        <dbReference type="Pfam" id="PF07735"/>
    </source>
</evidence>
<dbReference type="EMBL" id="DS268609">
    <property type="protein sequence ID" value="EFO93974.1"/>
    <property type="molecule type" value="Genomic_DNA"/>
</dbReference>
<gene>
    <name evidence="2" type="ORF">CRE_09816</name>
</gene>
<dbReference type="InterPro" id="IPR012885">
    <property type="entry name" value="F-box_Sdz-33"/>
</dbReference>
<keyword evidence="3" id="KW-1185">Reference proteome</keyword>
<sequence length="311" mass="36939">MFSFRINFSMTSKRSKAVTKKMTFYSKYHILVTIDDALEITIRGINNVVSCTYNMTSDKQMDGKTEETTYKDRIFRDVYNYAEDLVEGWKQLCKHVLDIFKRKTINGIVMTMDEFVNHNVSVIDFLKSNEILVDGCYLYQKRQKKNVDKHAAYFLKNLTVNLNFTLHLNIRNNNFDGKIPKRLQVLNIEPSKWIGYERLLEIDSKHVILRNNRITNEEWNLFLKKWISMETNQNLEYMELDKRELGGFRDRVLYDIPHEVVSEEVSRILTIRYKQTQEIRGGIDIRRTDGKTATFFVLRASWGEYFSMCIH</sequence>
<dbReference type="HOGENOM" id="CLU_028840_3_1_1"/>
<accession>E3NDH0</accession>
<protein>
    <recommendedName>
        <fullName evidence="1">Sdz-33 F-box domain-containing protein</fullName>
    </recommendedName>
</protein>
<evidence type="ECO:0000313" key="2">
    <source>
        <dbReference type="EMBL" id="EFO93974.1"/>
    </source>
</evidence>
<dbReference type="PANTHER" id="PTHR21503:SF8">
    <property type="entry name" value="F-BOX ASSOCIATED DOMAIN-CONTAINING PROTEIN-RELATED"/>
    <property type="match status" value="1"/>
</dbReference>
<proteinExistence type="predicted"/>
<dbReference type="Pfam" id="PF07735">
    <property type="entry name" value="FBA_2"/>
    <property type="match status" value="1"/>
</dbReference>
<dbReference type="AlphaFoldDB" id="E3NDH0"/>
<dbReference type="Proteomes" id="UP000008281">
    <property type="component" value="Unassembled WGS sequence"/>
</dbReference>